<dbReference type="InterPro" id="IPR013096">
    <property type="entry name" value="Cupin_2"/>
</dbReference>
<organism evidence="3 4">
    <name type="scientific">Desulfallas thermosapovorans DSM 6562</name>
    <dbReference type="NCBI Taxonomy" id="1121431"/>
    <lineage>
        <taxon>Bacteria</taxon>
        <taxon>Bacillati</taxon>
        <taxon>Bacillota</taxon>
        <taxon>Clostridia</taxon>
        <taxon>Eubacteriales</taxon>
        <taxon>Desulfallaceae</taxon>
        <taxon>Desulfallas</taxon>
    </lineage>
</organism>
<proteinExistence type="predicted"/>
<dbReference type="RefSeq" id="WP_166510306.1">
    <property type="nucleotide sequence ID" value="NZ_VNHM01000001.1"/>
</dbReference>
<evidence type="ECO:0000256" key="1">
    <source>
        <dbReference type="ARBA" id="ARBA00022723"/>
    </source>
</evidence>
<keyword evidence="4" id="KW-1185">Reference proteome</keyword>
<evidence type="ECO:0000259" key="2">
    <source>
        <dbReference type="Pfam" id="PF07883"/>
    </source>
</evidence>
<dbReference type="EMBL" id="VNHM01000001">
    <property type="protein sequence ID" value="TYO97956.1"/>
    <property type="molecule type" value="Genomic_DNA"/>
</dbReference>
<gene>
    <name evidence="3" type="ORF">LX24_00240</name>
</gene>
<dbReference type="InterPro" id="IPR011051">
    <property type="entry name" value="RmlC_Cupin_sf"/>
</dbReference>
<dbReference type="SUPFAM" id="SSF51182">
    <property type="entry name" value="RmlC-like cupins"/>
    <property type="match status" value="1"/>
</dbReference>
<sequence>MYVESAQNIKKISVNAPGALNVIKQSLVGPAQGWEGWVMRLFTVAPGGQTPRHSHSWPHINYIVSGEGTVYLNGREQNVQPGYSAYVPGGAEHQFINRGQQDFVFICIVPEEGDV</sequence>
<dbReference type="CDD" id="cd02222">
    <property type="entry name" value="cupin_TM1459-like"/>
    <property type="match status" value="1"/>
</dbReference>
<feature type="domain" description="Cupin type-2" evidence="2">
    <location>
        <begin position="41"/>
        <end position="109"/>
    </location>
</feature>
<dbReference type="InterPro" id="IPR014710">
    <property type="entry name" value="RmlC-like_jellyroll"/>
</dbReference>
<dbReference type="AlphaFoldDB" id="A0A5S4ZYW6"/>
<dbReference type="Proteomes" id="UP000323166">
    <property type="component" value="Unassembled WGS sequence"/>
</dbReference>
<dbReference type="PANTHER" id="PTHR35848:SF6">
    <property type="entry name" value="CUPIN TYPE-2 DOMAIN-CONTAINING PROTEIN"/>
    <property type="match status" value="1"/>
</dbReference>
<dbReference type="InterPro" id="IPR051610">
    <property type="entry name" value="GPI/OXD"/>
</dbReference>
<evidence type="ECO:0000313" key="4">
    <source>
        <dbReference type="Proteomes" id="UP000323166"/>
    </source>
</evidence>
<dbReference type="GO" id="GO:0046872">
    <property type="term" value="F:metal ion binding"/>
    <property type="evidence" value="ECO:0007669"/>
    <property type="project" value="UniProtKB-KW"/>
</dbReference>
<name>A0A5S4ZYW6_9FIRM</name>
<dbReference type="PANTHER" id="PTHR35848">
    <property type="entry name" value="OXALATE-BINDING PROTEIN"/>
    <property type="match status" value="1"/>
</dbReference>
<evidence type="ECO:0000313" key="3">
    <source>
        <dbReference type="EMBL" id="TYO97956.1"/>
    </source>
</evidence>
<comment type="caution">
    <text evidence="3">The sequence shown here is derived from an EMBL/GenBank/DDBJ whole genome shotgun (WGS) entry which is preliminary data.</text>
</comment>
<accession>A0A5S4ZYW6</accession>
<dbReference type="Pfam" id="PF07883">
    <property type="entry name" value="Cupin_2"/>
    <property type="match status" value="1"/>
</dbReference>
<protein>
    <submittedName>
        <fullName evidence="3">Cupin domain-containing protein</fullName>
    </submittedName>
</protein>
<reference evidence="3 4" key="1">
    <citation type="submission" date="2019-07" db="EMBL/GenBank/DDBJ databases">
        <title>Genomic Encyclopedia of Type Strains, Phase I: the one thousand microbial genomes (KMG-I) project.</title>
        <authorList>
            <person name="Kyrpides N."/>
        </authorList>
    </citation>
    <scope>NUCLEOTIDE SEQUENCE [LARGE SCALE GENOMIC DNA]</scope>
    <source>
        <strain evidence="3 4">DSM 6562</strain>
    </source>
</reference>
<dbReference type="Gene3D" id="2.60.120.10">
    <property type="entry name" value="Jelly Rolls"/>
    <property type="match status" value="1"/>
</dbReference>
<keyword evidence="1" id="KW-0479">Metal-binding</keyword>